<keyword evidence="3" id="KW-1185">Reference proteome</keyword>
<evidence type="ECO:0000313" key="3">
    <source>
        <dbReference type="Proteomes" id="UP000198281"/>
    </source>
</evidence>
<protein>
    <submittedName>
        <fullName evidence="2">MAPEG family protein</fullName>
    </submittedName>
</protein>
<gene>
    <name evidence="2" type="ORF">SAMN06295912_1439</name>
</gene>
<dbReference type="OrthoDB" id="582367at2"/>
<dbReference type="InterPro" id="IPR023352">
    <property type="entry name" value="MAPEG-like_dom_sf"/>
</dbReference>
<evidence type="ECO:0000313" key="2">
    <source>
        <dbReference type="EMBL" id="SNT11402.1"/>
    </source>
</evidence>
<dbReference type="GO" id="GO:0016020">
    <property type="term" value="C:membrane"/>
    <property type="evidence" value="ECO:0007669"/>
    <property type="project" value="UniProtKB-SubCell"/>
</dbReference>
<dbReference type="SUPFAM" id="SSF161084">
    <property type="entry name" value="MAPEG domain-like"/>
    <property type="match status" value="1"/>
</dbReference>
<keyword evidence="1" id="KW-1133">Transmembrane helix</keyword>
<reference evidence="3" key="1">
    <citation type="submission" date="2017-06" db="EMBL/GenBank/DDBJ databases">
        <authorList>
            <person name="Varghese N."/>
            <person name="Submissions S."/>
        </authorList>
    </citation>
    <scope>NUCLEOTIDE SEQUENCE [LARGE SCALE GENOMIC DNA]</scope>
    <source>
        <strain evidence="3">LNB2</strain>
    </source>
</reference>
<dbReference type="AlphaFoldDB" id="A0A239K113"/>
<accession>A0A239K113</accession>
<dbReference type="RefSeq" id="WP_056383940.1">
    <property type="nucleotide sequence ID" value="NZ_FZOS01000043.1"/>
</dbReference>
<organism evidence="2 3">
    <name type="scientific">Edaphosphingomonas laterariae</name>
    <dbReference type="NCBI Taxonomy" id="861865"/>
    <lineage>
        <taxon>Bacteria</taxon>
        <taxon>Pseudomonadati</taxon>
        <taxon>Pseudomonadota</taxon>
        <taxon>Alphaproteobacteria</taxon>
        <taxon>Sphingomonadales</taxon>
        <taxon>Rhizorhabdaceae</taxon>
        <taxon>Edaphosphingomonas</taxon>
    </lineage>
</organism>
<dbReference type="EMBL" id="FZOS01000043">
    <property type="protein sequence ID" value="SNT11402.1"/>
    <property type="molecule type" value="Genomic_DNA"/>
</dbReference>
<feature type="transmembrane region" description="Helical" evidence="1">
    <location>
        <begin position="45"/>
        <end position="64"/>
    </location>
</feature>
<dbReference type="Gene3D" id="1.20.120.550">
    <property type="entry name" value="Membrane associated eicosanoid/glutathione metabolism-like domain"/>
    <property type="match status" value="1"/>
</dbReference>
<evidence type="ECO:0000256" key="1">
    <source>
        <dbReference type="SAM" id="Phobius"/>
    </source>
</evidence>
<name>A0A239K113_9SPHN</name>
<feature type="transmembrane region" description="Helical" evidence="1">
    <location>
        <begin position="122"/>
        <end position="140"/>
    </location>
</feature>
<feature type="transmembrane region" description="Helical" evidence="1">
    <location>
        <begin position="15"/>
        <end position="33"/>
    </location>
</feature>
<dbReference type="Proteomes" id="UP000198281">
    <property type="component" value="Unassembled WGS sequence"/>
</dbReference>
<keyword evidence="1" id="KW-0472">Membrane</keyword>
<sequence>MDLAEEQRQIRKRSALALLPCAAVSTGSVLLLPEVMSFPEALAERLAFAIQTSSIHFLLVLVAVRLVSSGRYRSEADIGGAAKSAPSPALAIKVAFLQNTLEQSFLGVGAHLLLGSIAEGRWLGLLIASPVLFAIGRVSFYRCYSRGAGARAFGMATTALATLTCYSVAAVLIAARLFGG</sequence>
<feature type="transmembrane region" description="Helical" evidence="1">
    <location>
        <begin position="152"/>
        <end position="178"/>
    </location>
</feature>
<proteinExistence type="predicted"/>
<keyword evidence="1" id="KW-0812">Transmembrane</keyword>